<protein>
    <submittedName>
        <fullName evidence="2">Uncharacterized protein</fullName>
    </submittedName>
</protein>
<evidence type="ECO:0000313" key="2">
    <source>
        <dbReference type="EMBL" id="SFR68056.1"/>
    </source>
</evidence>
<proteinExistence type="predicted"/>
<accession>A0A1I6IMW2</accession>
<sequence length="139" mass="16020">MKKKLIICMLMVMFCCVGVNATIVSARTSKPTATKDMNESSANKFTLNFDAGETLYSNFKYLPFTYSKGTYIELRMSNTDEACIKVTLYDDSAGKTVTTIYTSDEDYDNEFRGLNPKHKYYFIFKNCSKYDCEVYCRVF</sequence>
<name>A0A1I6IMW2_9FIRM</name>
<reference evidence="2 3" key="1">
    <citation type="submission" date="2016-10" db="EMBL/GenBank/DDBJ databases">
        <authorList>
            <person name="de Groot N.N."/>
        </authorList>
    </citation>
    <scope>NUCLEOTIDE SEQUENCE [LARGE SCALE GENOMIC DNA]</scope>
    <source>
        <strain evidence="2 3">743A</strain>
    </source>
</reference>
<dbReference type="EMBL" id="FOYZ01000003">
    <property type="protein sequence ID" value="SFR68056.1"/>
    <property type="molecule type" value="Genomic_DNA"/>
</dbReference>
<organism evidence="2 3">
    <name type="scientific">Anaeromicropila populeti</name>
    <dbReference type="NCBI Taxonomy" id="37658"/>
    <lineage>
        <taxon>Bacteria</taxon>
        <taxon>Bacillati</taxon>
        <taxon>Bacillota</taxon>
        <taxon>Clostridia</taxon>
        <taxon>Lachnospirales</taxon>
        <taxon>Lachnospiraceae</taxon>
        <taxon>Anaeromicropila</taxon>
    </lineage>
</organism>
<evidence type="ECO:0000256" key="1">
    <source>
        <dbReference type="SAM" id="SignalP"/>
    </source>
</evidence>
<dbReference type="AlphaFoldDB" id="A0A1I6IMW2"/>
<keyword evidence="3" id="KW-1185">Reference proteome</keyword>
<feature type="chain" id="PRO_5039426782" evidence="1">
    <location>
        <begin position="22"/>
        <end position="139"/>
    </location>
</feature>
<gene>
    <name evidence="2" type="ORF">SAMN05661086_00920</name>
</gene>
<dbReference type="Proteomes" id="UP000199659">
    <property type="component" value="Unassembled WGS sequence"/>
</dbReference>
<evidence type="ECO:0000313" key="3">
    <source>
        <dbReference type="Proteomes" id="UP000199659"/>
    </source>
</evidence>
<dbReference type="RefSeq" id="WP_092559529.1">
    <property type="nucleotide sequence ID" value="NZ_FOYZ01000003.1"/>
</dbReference>
<feature type="signal peptide" evidence="1">
    <location>
        <begin position="1"/>
        <end position="21"/>
    </location>
</feature>
<keyword evidence="1" id="KW-0732">Signal</keyword>